<evidence type="ECO:0000256" key="1">
    <source>
        <dbReference type="ARBA" id="ARBA00006611"/>
    </source>
</evidence>
<dbReference type="PANTHER" id="PTHR30486">
    <property type="entry name" value="TWITCHING MOTILITY PROTEIN PILT"/>
    <property type="match status" value="1"/>
</dbReference>
<dbReference type="Gene3D" id="3.30.450.90">
    <property type="match status" value="1"/>
</dbReference>
<dbReference type="RefSeq" id="WP_206229716.1">
    <property type="nucleotide sequence ID" value="NZ_JAFIWB010000009.1"/>
</dbReference>
<dbReference type="Pfam" id="PF00437">
    <property type="entry name" value="T2SSE"/>
    <property type="match status" value="1"/>
</dbReference>
<gene>
    <name evidence="4" type="primary">virB11</name>
    <name evidence="4" type="ORF">JR064_10845</name>
</gene>
<comment type="caution">
    <text evidence="4">The sequence shown here is derived from an EMBL/GenBank/DDBJ whole genome shotgun (WGS) entry which is preliminary data.</text>
</comment>
<dbReference type="EMBL" id="JAFIWB010000009">
    <property type="protein sequence ID" value="MBN6102665.1"/>
    <property type="molecule type" value="Genomic_DNA"/>
</dbReference>
<comment type="function">
    <text evidence="2">Part of the Type IV secretion system.</text>
</comment>
<dbReference type="InterPro" id="IPR027417">
    <property type="entry name" value="P-loop_NTPase"/>
</dbReference>
<name>A0ABS3B227_9XANT</name>
<evidence type="ECO:0000313" key="5">
    <source>
        <dbReference type="Proteomes" id="UP000695802"/>
    </source>
</evidence>
<dbReference type="InterPro" id="IPR050921">
    <property type="entry name" value="T4SS_GSP_E_ATPase"/>
</dbReference>
<keyword evidence="5" id="KW-1185">Reference proteome</keyword>
<dbReference type="PANTHER" id="PTHR30486:SF6">
    <property type="entry name" value="TYPE IV PILUS RETRACTATION ATPASE PILT"/>
    <property type="match status" value="1"/>
</dbReference>
<feature type="domain" description="Bacterial type II secretion system protein E" evidence="3">
    <location>
        <begin position="32"/>
        <end position="305"/>
    </location>
</feature>
<dbReference type="InterPro" id="IPR001482">
    <property type="entry name" value="T2SS/T4SS_dom"/>
</dbReference>
<dbReference type="Proteomes" id="UP000695802">
    <property type="component" value="Unassembled WGS sequence"/>
</dbReference>
<proteinExistence type="inferred from homology"/>
<dbReference type="CDD" id="cd01130">
    <property type="entry name" value="VirB11-like_ATPase"/>
    <property type="match status" value="1"/>
</dbReference>
<evidence type="ECO:0000256" key="2">
    <source>
        <dbReference type="RuleBase" id="RU366071"/>
    </source>
</evidence>
<dbReference type="NCBIfam" id="TIGR02788">
    <property type="entry name" value="VirB11"/>
    <property type="match status" value="1"/>
</dbReference>
<keyword evidence="2" id="KW-0547">Nucleotide-binding</keyword>
<comment type="similarity">
    <text evidence="1 2">Belongs to the GSP E family.</text>
</comment>
<keyword evidence="2" id="KW-0067">ATP-binding</keyword>
<protein>
    <recommendedName>
        <fullName evidence="2">Type IV secretion system protein</fullName>
    </recommendedName>
</protein>
<accession>A0ABS3B227</accession>
<dbReference type="Gene3D" id="3.40.50.300">
    <property type="entry name" value="P-loop containing nucleotide triphosphate hydrolases"/>
    <property type="match status" value="1"/>
</dbReference>
<evidence type="ECO:0000313" key="4">
    <source>
        <dbReference type="EMBL" id="MBN6102665.1"/>
    </source>
</evidence>
<dbReference type="InterPro" id="IPR014155">
    <property type="entry name" value="VirB11"/>
</dbReference>
<sequence>MQSPPLAFPQAPAQDVYLQRYLLPFQPWLDAADVTEILVNRPGEVWVERLGQPCMQRIDVPAIDDVLLERLATQVARVTHQAVNREHPLLAATLPGGERVQVVAPPATRRHWALAIRRHLNLDLGLEAYRLADAGARDDLAWDAQASLSGLRAAVAARRTLLIAGGTSSGKTTFLNALLKEVPASERIVAVEDTPELHLRQPNHLGLVAVKGEQGETRITTQDLLQAALRLRPDRILLGEVRGPEAVTFLRAINTGHPGSFTTIHANTPQGALEQLALMVMQSGIGLSRADTLGYIRSVVDLVVQLGRVNGERRILAIEALR</sequence>
<organism evidence="4 5">
    <name type="scientific">Xanthomonas bonasiae</name>
    <dbReference type="NCBI Taxonomy" id="2810351"/>
    <lineage>
        <taxon>Bacteria</taxon>
        <taxon>Pseudomonadati</taxon>
        <taxon>Pseudomonadota</taxon>
        <taxon>Gammaproteobacteria</taxon>
        <taxon>Lysobacterales</taxon>
        <taxon>Lysobacteraceae</taxon>
        <taxon>Xanthomonas</taxon>
    </lineage>
</organism>
<dbReference type="SUPFAM" id="SSF52540">
    <property type="entry name" value="P-loop containing nucleoside triphosphate hydrolases"/>
    <property type="match status" value="1"/>
</dbReference>
<reference evidence="4 5" key="1">
    <citation type="submission" date="2021-02" db="EMBL/GenBank/DDBJ databases">
        <title>Taxonomically Unique Crown Gall-Associated Xanthomonas Stains Have Deficiency in Virulence Repertories.</title>
        <authorList>
            <person name="Mafakheri H."/>
            <person name="Taghavi S.M."/>
            <person name="Dimkic I."/>
            <person name="Nemanja K."/>
            <person name="Osdaghi E."/>
        </authorList>
    </citation>
    <scope>NUCLEOTIDE SEQUENCE [LARGE SCALE GENOMIC DNA]</scope>
    <source>
        <strain evidence="4 5">FX4</strain>
    </source>
</reference>
<evidence type="ECO:0000259" key="3">
    <source>
        <dbReference type="Pfam" id="PF00437"/>
    </source>
</evidence>